<dbReference type="PANTHER" id="PTHR46796">
    <property type="entry name" value="HTH-TYPE TRANSCRIPTIONAL ACTIVATOR RHAS-RELATED"/>
    <property type="match status" value="1"/>
</dbReference>
<organism evidence="5 6">
    <name type="scientific">Paraburkholderia pallida</name>
    <dbReference type="NCBI Taxonomy" id="2547399"/>
    <lineage>
        <taxon>Bacteria</taxon>
        <taxon>Pseudomonadati</taxon>
        <taxon>Pseudomonadota</taxon>
        <taxon>Betaproteobacteria</taxon>
        <taxon>Burkholderiales</taxon>
        <taxon>Burkholderiaceae</taxon>
        <taxon>Paraburkholderia</taxon>
    </lineage>
</organism>
<keyword evidence="6" id="KW-1185">Reference proteome</keyword>
<proteinExistence type="predicted"/>
<reference evidence="5 6" key="1">
    <citation type="submission" date="2019-03" db="EMBL/GenBank/DDBJ databases">
        <title>Paraburkholderia sp. 7MH5, isolated from subtropical forest soil.</title>
        <authorList>
            <person name="Gao Z.-H."/>
            <person name="Qiu L.-H."/>
        </authorList>
    </citation>
    <scope>NUCLEOTIDE SEQUENCE [LARGE SCALE GENOMIC DNA]</scope>
    <source>
        <strain evidence="5 6">7MH5</strain>
    </source>
</reference>
<keyword evidence="1" id="KW-0805">Transcription regulation</keyword>
<dbReference type="AlphaFoldDB" id="A0A4P7D9U2"/>
<evidence type="ECO:0000259" key="4">
    <source>
        <dbReference type="PROSITE" id="PS01124"/>
    </source>
</evidence>
<dbReference type="InterPro" id="IPR018060">
    <property type="entry name" value="HTH_AraC"/>
</dbReference>
<dbReference type="GO" id="GO:0003700">
    <property type="term" value="F:DNA-binding transcription factor activity"/>
    <property type="evidence" value="ECO:0007669"/>
    <property type="project" value="InterPro"/>
</dbReference>
<dbReference type="InterPro" id="IPR050204">
    <property type="entry name" value="AraC_XylS_family_regulators"/>
</dbReference>
<dbReference type="KEGG" id="ppai:E1956_40900"/>
<dbReference type="OrthoDB" id="8590374at2"/>
<name>A0A4P7D9U2_9BURK</name>
<evidence type="ECO:0000256" key="1">
    <source>
        <dbReference type="ARBA" id="ARBA00023015"/>
    </source>
</evidence>
<dbReference type="PANTHER" id="PTHR46796:SF6">
    <property type="entry name" value="ARAC SUBFAMILY"/>
    <property type="match status" value="1"/>
</dbReference>
<keyword evidence="3" id="KW-0804">Transcription</keyword>
<protein>
    <submittedName>
        <fullName evidence="5">AraC family transcriptional regulator</fullName>
    </submittedName>
</protein>
<dbReference type="InterPro" id="IPR018062">
    <property type="entry name" value="HTH_AraC-typ_CS"/>
</dbReference>
<dbReference type="EMBL" id="CP038151">
    <property type="protein sequence ID" value="QBR03482.1"/>
    <property type="molecule type" value="Genomic_DNA"/>
</dbReference>
<dbReference type="GO" id="GO:0043565">
    <property type="term" value="F:sequence-specific DNA binding"/>
    <property type="evidence" value="ECO:0007669"/>
    <property type="project" value="InterPro"/>
</dbReference>
<dbReference type="PROSITE" id="PS00041">
    <property type="entry name" value="HTH_ARAC_FAMILY_1"/>
    <property type="match status" value="1"/>
</dbReference>
<keyword evidence="2" id="KW-0238">DNA-binding</keyword>
<evidence type="ECO:0000313" key="5">
    <source>
        <dbReference type="EMBL" id="QBR03482.1"/>
    </source>
</evidence>
<gene>
    <name evidence="5" type="ORF">E1956_40900</name>
</gene>
<dbReference type="Proteomes" id="UP000295727">
    <property type="component" value="Chromosome 4"/>
</dbReference>
<evidence type="ECO:0000256" key="3">
    <source>
        <dbReference type="ARBA" id="ARBA00023163"/>
    </source>
</evidence>
<evidence type="ECO:0000313" key="6">
    <source>
        <dbReference type="Proteomes" id="UP000295727"/>
    </source>
</evidence>
<dbReference type="PRINTS" id="PR00032">
    <property type="entry name" value="HTHARAC"/>
</dbReference>
<dbReference type="Gene3D" id="1.10.10.60">
    <property type="entry name" value="Homeodomain-like"/>
    <property type="match status" value="1"/>
</dbReference>
<dbReference type="InterPro" id="IPR009057">
    <property type="entry name" value="Homeodomain-like_sf"/>
</dbReference>
<sequence length="391" mass="43541">MPTRTARAQRANANAACNRRAARGADACAAVRPVCGSCILFRSKAFPRLQSINRILTMPVVKTHYLDLPVVLDAAQRLEIAHQHFDVCALPIPRQLEAWCERMIGVVDLLTTRDERGQPFRASIDRYAVGEFLFADCYTDRITQDRTIARISRDNARSIVFHIFFDSAPGCELVYPGKRAMPLEGGIFAIDLDQPVQFRRKPCRHVTIFLPGALLSDVFPDPSALHGRSLSPRLPAVRYLAGRVQAFAAHIKLMAPAQAYRELREIVLLIADAFGEQAGLKGSKIALARAMAFDQARRYVHAHLHDDHLSPDRVVASLGLSRPTVYRLFQHDGGLGAYIRHVRLRAAAAELVAWPGVSVQDIAYAHGFRSASDFTRAFRRAYGLAPQDMRL</sequence>
<dbReference type="Pfam" id="PF12833">
    <property type="entry name" value="HTH_18"/>
    <property type="match status" value="1"/>
</dbReference>
<feature type="domain" description="HTH araC/xylS-type" evidence="4">
    <location>
        <begin position="294"/>
        <end position="391"/>
    </location>
</feature>
<evidence type="ECO:0000256" key="2">
    <source>
        <dbReference type="ARBA" id="ARBA00023125"/>
    </source>
</evidence>
<dbReference type="InterPro" id="IPR020449">
    <property type="entry name" value="Tscrpt_reg_AraC-type_HTH"/>
</dbReference>
<dbReference type="PROSITE" id="PS01124">
    <property type="entry name" value="HTH_ARAC_FAMILY_2"/>
    <property type="match status" value="1"/>
</dbReference>
<dbReference type="SMART" id="SM00342">
    <property type="entry name" value="HTH_ARAC"/>
    <property type="match status" value="1"/>
</dbReference>
<dbReference type="SUPFAM" id="SSF46689">
    <property type="entry name" value="Homeodomain-like"/>
    <property type="match status" value="1"/>
</dbReference>
<accession>A0A4P7D9U2</accession>